<name>A0A5C6BKW9_9BACT</name>
<dbReference type="AlphaFoldDB" id="A0A5C6BKW9"/>
<comment type="caution">
    <text evidence="2">The sequence shown here is derived from an EMBL/GenBank/DDBJ whole genome shotgun (WGS) entry which is preliminary data.</text>
</comment>
<gene>
    <name evidence="2" type="ORF">Poly21_50110</name>
</gene>
<keyword evidence="3" id="KW-1185">Reference proteome</keyword>
<evidence type="ECO:0000313" key="3">
    <source>
        <dbReference type="Proteomes" id="UP000319908"/>
    </source>
</evidence>
<evidence type="ECO:0000313" key="2">
    <source>
        <dbReference type="EMBL" id="TWU11104.1"/>
    </source>
</evidence>
<dbReference type="RefSeq" id="WP_146409414.1">
    <property type="nucleotide sequence ID" value="NZ_SJPU01000003.1"/>
</dbReference>
<evidence type="ECO:0000256" key="1">
    <source>
        <dbReference type="SAM" id="MobiDB-lite"/>
    </source>
</evidence>
<feature type="region of interest" description="Disordered" evidence="1">
    <location>
        <begin position="23"/>
        <end position="51"/>
    </location>
</feature>
<protein>
    <submittedName>
        <fullName evidence="2">Uncharacterized protein</fullName>
    </submittedName>
</protein>
<accession>A0A5C6BKW9</accession>
<dbReference type="OrthoDB" id="276288at2"/>
<organism evidence="2 3">
    <name type="scientific">Allorhodopirellula heiligendammensis</name>
    <dbReference type="NCBI Taxonomy" id="2714739"/>
    <lineage>
        <taxon>Bacteria</taxon>
        <taxon>Pseudomonadati</taxon>
        <taxon>Planctomycetota</taxon>
        <taxon>Planctomycetia</taxon>
        <taxon>Pirellulales</taxon>
        <taxon>Pirellulaceae</taxon>
        <taxon>Allorhodopirellula</taxon>
    </lineage>
</organism>
<sequence>MHDPWIENEWDDLCERLARCAEEMDTSDGADSADRQKAASDFASNGPPSRYPELLERVAKAAALAISWQSPS</sequence>
<dbReference type="EMBL" id="SJPU01000003">
    <property type="protein sequence ID" value="TWU11104.1"/>
    <property type="molecule type" value="Genomic_DNA"/>
</dbReference>
<reference evidence="2 3" key="1">
    <citation type="journal article" date="2020" name="Antonie Van Leeuwenhoek">
        <title>Rhodopirellula heiligendammensis sp. nov., Rhodopirellula pilleata sp. nov., and Rhodopirellula solitaria sp. nov. isolated from natural or artificial marine surfaces in Northern Germany and California, USA, and emended description of the genus Rhodopirellula.</title>
        <authorList>
            <person name="Kallscheuer N."/>
            <person name="Wiegand S."/>
            <person name="Jogler M."/>
            <person name="Boedeker C."/>
            <person name="Peeters S.H."/>
            <person name="Rast P."/>
            <person name="Heuer A."/>
            <person name="Jetten M.S.M."/>
            <person name="Rohde M."/>
            <person name="Jogler C."/>
        </authorList>
    </citation>
    <scope>NUCLEOTIDE SEQUENCE [LARGE SCALE GENOMIC DNA]</scope>
    <source>
        <strain evidence="2 3">Poly21</strain>
    </source>
</reference>
<dbReference type="Proteomes" id="UP000319908">
    <property type="component" value="Unassembled WGS sequence"/>
</dbReference>
<proteinExistence type="predicted"/>